<dbReference type="GO" id="GO:0016655">
    <property type="term" value="F:oxidoreductase activity, acting on NAD(P)H, quinone or similar compound as acceptor"/>
    <property type="evidence" value="ECO:0007669"/>
    <property type="project" value="InterPro"/>
</dbReference>
<proteinExistence type="inferred from homology"/>
<feature type="domain" description="Flavodoxin-like fold" evidence="7">
    <location>
        <begin position="3"/>
        <end position="196"/>
    </location>
</feature>
<dbReference type="GO" id="GO:0009055">
    <property type="term" value="F:electron transfer activity"/>
    <property type="evidence" value="ECO:0007669"/>
    <property type="project" value="UniProtKB-UniRule"/>
</dbReference>
<evidence type="ECO:0000256" key="2">
    <source>
        <dbReference type="ARBA" id="ARBA00022643"/>
    </source>
</evidence>
<comment type="subunit">
    <text evidence="6">Homodimer.</text>
</comment>
<dbReference type="EMBL" id="FQXV01000003">
    <property type="protein sequence ID" value="SHH86989.1"/>
    <property type="molecule type" value="Genomic_DNA"/>
</dbReference>
<dbReference type="EC" id="1.6.5.-" evidence="6"/>
<dbReference type="Pfam" id="PF02525">
    <property type="entry name" value="Flavodoxin_2"/>
    <property type="match status" value="1"/>
</dbReference>
<dbReference type="Proteomes" id="UP000183995">
    <property type="component" value="Unassembled WGS sequence"/>
</dbReference>
<dbReference type="PANTHER" id="PTHR43741">
    <property type="entry name" value="FMN-DEPENDENT NADH-AZOREDUCTASE 1"/>
    <property type="match status" value="1"/>
</dbReference>
<comment type="cofactor">
    <cofactor evidence="6">
        <name>FMN</name>
        <dbReference type="ChEBI" id="CHEBI:58210"/>
    </cofactor>
    <text evidence="6">Binds 1 FMN per subunit.</text>
</comment>
<evidence type="ECO:0000256" key="3">
    <source>
        <dbReference type="ARBA" id="ARBA00023002"/>
    </source>
</evidence>
<accession>A0A1M5WHG2</accession>
<dbReference type="SUPFAM" id="SSF52218">
    <property type="entry name" value="Flavoproteins"/>
    <property type="match status" value="1"/>
</dbReference>
<dbReference type="STRING" id="1123282.SAMN02745823_01280"/>
<comment type="function">
    <text evidence="6">Also exhibits azoreductase activity. Catalyzes the reductive cleavage of the azo bond in aromatic azo compounds to the corresponding amines.</text>
</comment>
<keyword evidence="4 6" id="KW-0520">NAD</keyword>
<keyword evidence="2 6" id="KW-0288">FMN</keyword>
<reference evidence="8 9" key="1">
    <citation type="submission" date="2016-11" db="EMBL/GenBank/DDBJ databases">
        <authorList>
            <person name="Jaros S."/>
            <person name="Januszkiewicz K."/>
            <person name="Wedrychowicz H."/>
        </authorList>
    </citation>
    <scope>NUCLEOTIDE SEQUENCE [LARGE SCALE GENOMIC DNA]</scope>
    <source>
        <strain evidence="8 9">DSM 10068</strain>
    </source>
</reference>
<dbReference type="RefSeq" id="WP_073076827.1">
    <property type="nucleotide sequence ID" value="NZ_FQXV01000003.1"/>
</dbReference>
<dbReference type="HAMAP" id="MF_01216">
    <property type="entry name" value="Azoreductase_type1"/>
    <property type="match status" value="1"/>
</dbReference>
<dbReference type="OrthoDB" id="9805013at2"/>
<dbReference type="GO" id="GO:0010181">
    <property type="term" value="F:FMN binding"/>
    <property type="evidence" value="ECO:0007669"/>
    <property type="project" value="UniProtKB-UniRule"/>
</dbReference>
<comment type="similarity">
    <text evidence="6">Belongs to the azoreductase type 1 family.</text>
</comment>
<keyword evidence="3 6" id="KW-0560">Oxidoreductase</keyword>
<dbReference type="PANTHER" id="PTHR43741:SF7">
    <property type="entry name" value="FMN-DEPENDENT NADH:QUINONE OXIDOREDUCTASE"/>
    <property type="match status" value="1"/>
</dbReference>
<evidence type="ECO:0000259" key="7">
    <source>
        <dbReference type="Pfam" id="PF02525"/>
    </source>
</evidence>
<keyword evidence="1 6" id="KW-0285">Flavoprotein</keyword>
<feature type="binding site" evidence="6">
    <location>
        <begin position="135"/>
        <end position="138"/>
    </location>
    <ligand>
        <name>FMN</name>
        <dbReference type="ChEBI" id="CHEBI:58210"/>
    </ligand>
</feature>
<evidence type="ECO:0000256" key="5">
    <source>
        <dbReference type="ARBA" id="ARBA00048542"/>
    </source>
</evidence>
<sequence length="200" mass="22369">MSQLLYIFANPKPRGESRTLRISDGFVGAYRDSHPQDTVIELDLYKENIGFLTQESLLMHNVEPGTGRDHPQLKYAYQFLESDKIVIAAPFWNLSFPAILKAYLDYVTVSGITFKYTSQGPVGQCQGKKAVHIVTRGGAYGQEPLKSLELGDRYLKTLFQFLGFQEFTTIAAENMDRSSTDVEAAVQSAIADAQQKAKDF</sequence>
<dbReference type="AlphaFoldDB" id="A0A1M5WHG2"/>
<name>A0A1M5WHG2_9FIRM</name>
<keyword evidence="9" id="KW-1185">Reference proteome</keyword>
<dbReference type="InterPro" id="IPR023048">
    <property type="entry name" value="NADH:quinone_OxRdtase_FMN_depd"/>
</dbReference>
<protein>
    <recommendedName>
        <fullName evidence="6">FMN dependent NADH:quinone oxidoreductase</fullName>
        <ecNumber evidence="6">1.6.5.-</ecNumber>
    </recommendedName>
    <alternativeName>
        <fullName evidence="6">Azo-dye reductase</fullName>
    </alternativeName>
    <alternativeName>
        <fullName evidence="6">FMN-dependent NADH-azo compound oxidoreductase</fullName>
    </alternativeName>
    <alternativeName>
        <fullName evidence="6">FMN-dependent NADH-azoreductase</fullName>
        <ecNumber evidence="6">1.7.1.17</ecNumber>
    </alternativeName>
</protein>
<dbReference type="Gene3D" id="3.40.50.360">
    <property type="match status" value="1"/>
</dbReference>
<dbReference type="GO" id="GO:0016652">
    <property type="term" value="F:oxidoreductase activity, acting on NAD(P)H as acceptor"/>
    <property type="evidence" value="ECO:0007669"/>
    <property type="project" value="UniProtKB-UniRule"/>
</dbReference>
<comment type="catalytic activity">
    <reaction evidence="6">
        <text>2 a quinone + NADH + H(+) = 2 a 1,4-benzosemiquinone + NAD(+)</text>
        <dbReference type="Rhea" id="RHEA:65952"/>
        <dbReference type="ChEBI" id="CHEBI:15378"/>
        <dbReference type="ChEBI" id="CHEBI:57540"/>
        <dbReference type="ChEBI" id="CHEBI:57945"/>
        <dbReference type="ChEBI" id="CHEBI:132124"/>
        <dbReference type="ChEBI" id="CHEBI:134225"/>
    </reaction>
</comment>
<comment type="caution">
    <text evidence="6">Lacks conserved residue(s) required for the propagation of feature annotation.</text>
</comment>
<comment type="catalytic activity">
    <reaction evidence="5">
        <text>N,N-dimethyl-1,4-phenylenediamine + anthranilate + 2 NAD(+) = 2-(4-dimethylaminophenyl)diazenylbenzoate + 2 NADH + 2 H(+)</text>
        <dbReference type="Rhea" id="RHEA:55872"/>
        <dbReference type="ChEBI" id="CHEBI:15378"/>
        <dbReference type="ChEBI" id="CHEBI:15783"/>
        <dbReference type="ChEBI" id="CHEBI:16567"/>
        <dbReference type="ChEBI" id="CHEBI:57540"/>
        <dbReference type="ChEBI" id="CHEBI:57945"/>
        <dbReference type="ChEBI" id="CHEBI:71579"/>
        <dbReference type="EC" id="1.7.1.17"/>
    </reaction>
    <physiologicalReaction direction="right-to-left" evidence="5">
        <dbReference type="Rhea" id="RHEA:55874"/>
    </physiologicalReaction>
</comment>
<evidence type="ECO:0000256" key="4">
    <source>
        <dbReference type="ARBA" id="ARBA00023027"/>
    </source>
</evidence>
<evidence type="ECO:0000313" key="8">
    <source>
        <dbReference type="EMBL" id="SHH86989.1"/>
    </source>
</evidence>
<dbReference type="EC" id="1.7.1.17" evidence="6"/>
<evidence type="ECO:0000313" key="9">
    <source>
        <dbReference type="Proteomes" id="UP000183995"/>
    </source>
</evidence>
<organism evidence="8 9">
    <name type="scientific">Sporobacter termitidis DSM 10068</name>
    <dbReference type="NCBI Taxonomy" id="1123282"/>
    <lineage>
        <taxon>Bacteria</taxon>
        <taxon>Bacillati</taxon>
        <taxon>Bacillota</taxon>
        <taxon>Clostridia</taxon>
        <taxon>Eubacteriales</taxon>
        <taxon>Oscillospiraceae</taxon>
        <taxon>Sporobacter</taxon>
    </lineage>
</organism>
<evidence type="ECO:0000256" key="1">
    <source>
        <dbReference type="ARBA" id="ARBA00022630"/>
    </source>
</evidence>
<gene>
    <name evidence="6" type="primary">azoR</name>
    <name evidence="8" type="ORF">SAMN02745823_01280</name>
</gene>
<dbReference type="InterPro" id="IPR050104">
    <property type="entry name" value="FMN-dep_NADH:Q_OxRdtase_AzoR1"/>
</dbReference>
<comment type="function">
    <text evidence="6">Quinone reductase that provides resistance to thiol-specific stress caused by electrophilic quinones.</text>
</comment>
<dbReference type="InterPro" id="IPR003680">
    <property type="entry name" value="Flavodoxin_fold"/>
</dbReference>
<evidence type="ECO:0000256" key="6">
    <source>
        <dbReference type="HAMAP-Rule" id="MF_01216"/>
    </source>
</evidence>
<dbReference type="InterPro" id="IPR029039">
    <property type="entry name" value="Flavoprotein-like_sf"/>
</dbReference>